<dbReference type="InterPro" id="IPR027806">
    <property type="entry name" value="HARBI1_dom"/>
</dbReference>
<organism evidence="5 6">
    <name type="scientific">Ignelater luminosus</name>
    <name type="common">Cucubano</name>
    <name type="synonym">Pyrophorus luminosus</name>
    <dbReference type="NCBI Taxonomy" id="2038154"/>
    <lineage>
        <taxon>Eukaryota</taxon>
        <taxon>Metazoa</taxon>
        <taxon>Ecdysozoa</taxon>
        <taxon>Arthropoda</taxon>
        <taxon>Hexapoda</taxon>
        <taxon>Insecta</taxon>
        <taxon>Pterygota</taxon>
        <taxon>Neoptera</taxon>
        <taxon>Endopterygota</taxon>
        <taxon>Coleoptera</taxon>
        <taxon>Polyphaga</taxon>
        <taxon>Elateriformia</taxon>
        <taxon>Elateroidea</taxon>
        <taxon>Elateridae</taxon>
        <taxon>Agrypninae</taxon>
        <taxon>Pyrophorini</taxon>
        <taxon>Ignelater</taxon>
    </lineage>
</organism>
<name>A0A8K0D3C1_IGNLU</name>
<dbReference type="GO" id="GO:0046872">
    <property type="term" value="F:metal ion binding"/>
    <property type="evidence" value="ECO:0007669"/>
    <property type="project" value="UniProtKB-KW"/>
</dbReference>
<feature type="domain" description="DDE Tnp4" evidence="4">
    <location>
        <begin position="39"/>
        <end position="99"/>
    </location>
</feature>
<sequence length="151" mass="17606">MRIIFGKQRFNLCGDMGVDHFPSEFCGYYSSRHYAFVQQIGNPTTPRQAAFNNLLKQERIIIKRCFGQLEQRFPVLQNTIRISLQFIPMFIVACFVLHNVAKYLKNDAVMEGGNIQEEGNRNDLDDRNDDPAREEQRREGEMADIIFENII</sequence>
<keyword evidence="2" id="KW-0479">Metal-binding</keyword>
<evidence type="ECO:0000256" key="2">
    <source>
        <dbReference type="ARBA" id="ARBA00022723"/>
    </source>
</evidence>
<reference evidence="5" key="1">
    <citation type="submission" date="2019-08" db="EMBL/GenBank/DDBJ databases">
        <title>The genome of the North American firefly Photinus pyralis.</title>
        <authorList>
            <consortium name="Photinus pyralis genome working group"/>
            <person name="Fallon T.R."/>
            <person name="Sander Lower S.E."/>
            <person name="Weng J.-K."/>
        </authorList>
    </citation>
    <scope>NUCLEOTIDE SEQUENCE</scope>
    <source>
        <strain evidence="5">TRF0915ILg1</strain>
        <tissue evidence="5">Whole body</tissue>
    </source>
</reference>
<evidence type="ECO:0000256" key="3">
    <source>
        <dbReference type="SAM" id="MobiDB-lite"/>
    </source>
</evidence>
<gene>
    <name evidence="5" type="ORF">ILUMI_09923</name>
</gene>
<protein>
    <recommendedName>
        <fullName evidence="4">DDE Tnp4 domain-containing protein</fullName>
    </recommendedName>
</protein>
<proteinExistence type="predicted"/>
<evidence type="ECO:0000256" key="1">
    <source>
        <dbReference type="ARBA" id="ARBA00001968"/>
    </source>
</evidence>
<evidence type="ECO:0000313" key="5">
    <source>
        <dbReference type="EMBL" id="KAF2896252.1"/>
    </source>
</evidence>
<dbReference type="Proteomes" id="UP000801492">
    <property type="component" value="Unassembled WGS sequence"/>
</dbReference>
<comment type="caution">
    <text evidence="5">The sequence shown here is derived from an EMBL/GenBank/DDBJ whole genome shotgun (WGS) entry which is preliminary data.</text>
</comment>
<dbReference type="EMBL" id="VTPC01005239">
    <property type="protein sequence ID" value="KAF2896252.1"/>
    <property type="molecule type" value="Genomic_DNA"/>
</dbReference>
<dbReference type="OrthoDB" id="6744827at2759"/>
<dbReference type="Pfam" id="PF13359">
    <property type="entry name" value="DDE_Tnp_4"/>
    <property type="match status" value="1"/>
</dbReference>
<evidence type="ECO:0000259" key="4">
    <source>
        <dbReference type="Pfam" id="PF13359"/>
    </source>
</evidence>
<feature type="compositionally biased region" description="Basic and acidic residues" evidence="3">
    <location>
        <begin position="118"/>
        <end position="138"/>
    </location>
</feature>
<evidence type="ECO:0000313" key="6">
    <source>
        <dbReference type="Proteomes" id="UP000801492"/>
    </source>
</evidence>
<feature type="region of interest" description="Disordered" evidence="3">
    <location>
        <begin position="115"/>
        <end position="138"/>
    </location>
</feature>
<accession>A0A8K0D3C1</accession>
<keyword evidence="6" id="KW-1185">Reference proteome</keyword>
<dbReference type="AlphaFoldDB" id="A0A8K0D3C1"/>
<comment type="cofactor">
    <cofactor evidence="1">
        <name>a divalent metal cation</name>
        <dbReference type="ChEBI" id="CHEBI:60240"/>
    </cofactor>
</comment>